<keyword evidence="10" id="KW-1185">Reference proteome</keyword>
<dbReference type="InterPro" id="IPR035906">
    <property type="entry name" value="MetI-like_sf"/>
</dbReference>
<comment type="similarity">
    <text evidence="7">Belongs to the binding-protein-dependent transport system permease family.</text>
</comment>
<dbReference type="PROSITE" id="PS50928">
    <property type="entry name" value="ABC_TM1"/>
    <property type="match status" value="1"/>
</dbReference>
<evidence type="ECO:0000256" key="3">
    <source>
        <dbReference type="ARBA" id="ARBA00022475"/>
    </source>
</evidence>
<evidence type="ECO:0000256" key="4">
    <source>
        <dbReference type="ARBA" id="ARBA00022692"/>
    </source>
</evidence>
<evidence type="ECO:0000313" key="9">
    <source>
        <dbReference type="EMBL" id="MBK1876741.1"/>
    </source>
</evidence>
<dbReference type="InterPro" id="IPR000515">
    <property type="entry name" value="MetI-like"/>
</dbReference>
<keyword evidence="3" id="KW-1003">Cell membrane</keyword>
<feature type="transmembrane region" description="Helical" evidence="7">
    <location>
        <begin position="189"/>
        <end position="209"/>
    </location>
</feature>
<comment type="caution">
    <text evidence="9">The sequence shown here is derived from an EMBL/GenBank/DDBJ whole genome shotgun (WGS) entry which is preliminary data.</text>
</comment>
<dbReference type="Proteomes" id="UP000617628">
    <property type="component" value="Unassembled WGS sequence"/>
</dbReference>
<dbReference type="GO" id="GO:0055085">
    <property type="term" value="P:transmembrane transport"/>
    <property type="evidence" value="ECO:0007669"/>
    <property type="project" value="InterPro"/>
</dbReference>
<dbReference type="SUPFAM" id="SSF161098">
    <property type="entry name" value="MetI-like"/>
    <property type="match status" value="1"/>
</dbReference>
<evidence type="ECO:0000259" key="8">
    <source>
        <dbReference type="PROSITE" id="PS50928"/>
    </source>
</evidence>
<keyword evidence="2 7" id="KW-0813">Transport</keyword>
<evidence type="ECO:0000256" key="6">
    <source>
        <dbReference type="ARBA" id="ARBA00023136"/>
    </source>
</evidence>
<evidence type="ECO:0000256" key="5">
    <source>
        <dbReference type="ARBA" id="ARBA00022989"/>
    </source>
</evidence>
<dbReference type="Gene3D" id="1.10.3720.10">
    <property type="entry name" value="MetI-like"/>
    <property type="match status" value="1"/>
</dbReference>
<dbReference type="InterPro" id="IPR050366">
    <property type="entry name" value="BP-dependent_transpt_permease"/>
</dbReference>
<dbReference type="PANTHER" id="PTHR43386:SF1">
    <property type="entry name" value="D,D-DIPEPTIDE TRANSPORT SYSTEM PERMEASE PROTEIN DDPC-RELATED"/>
    <property type="match status" value="1"/>
</dbReference>
<feature type="transmembrane region" description="Helical" evidence="7">
    <location>
        <begin position="101"/>
        <end position="121"/>
    </location>
</feature>
<evidence type="ECO:0000313" key="10">
    <source>
        <dbReference type="Proteomes" id="UP000617628"/>
    </source>
</evidence>
<name>A0A934VKJ1_9BACT</name>
<protein>
    <submittedName>
        <fullName evidence="9">ABC transporter permease</fullName>
    </submittedName>
</protein>
<feature type="transmembrane region" description="Helical" evidence="7">
    <location>
        <begin position="127"/>
        <end position="144"/>
    </location>
</feature>
<dbReference type="GO" id="GO:0005886">
    <property type="term" value="C:plasma membrane"/>
    <property type="evidence" value="ECO:0007669"/>
    <property type="project" value="UniProtKB-SubCell"/>
</dbReference>
<keyword evidence="4 7" id="KW-0812">Transmembrane</keyword>
<keyword evidence="6 7" id="KW-0472">Membrane</keyword>
<comment type="subcellular location">
    <subcellularLocation>
        <location evidence="1 7">Cell membrane</location>
        <topology evidence="1 7">Multi-pass membrane protein</topology>
    </subcellularLocation>
</comment>
<gene>
    <name evidence="9" type="ORF">JIN87_07675</name>
</gene>
<dbReference type="EMBL" id="JAENIL010000011">
    <property type="protein sequence ID" value="MBK1876741.1"/>
    <property type="molecule type" value="Genomic_DNA"/>
</dbReference>
<organism evidence="9 10">
    <name type="scientific">Pelagicoccus mobilis</name>
    <dbReference type="NCBI Taxonomy" id="415221"/>
    <lineage>
        <taxon>Bacteria</taxon>
        <taxon>Pseudomonadati</taxon>
        <taxon>Verrucomicrobiota</taxon>
        <taxon>Opitutia</taxon>
        <taxon>Puniceicoccales</taxon>
        <taxon>Pelagicoccaceae</taxon>
        <taxon>Pelagicoccus</taxon>
    </lineage>
</organism>
<evidence type="ECO:0000256" key="2">
    <source>
        <dbReference type="ARBA" id="ARBA00022448"/>
    </source>
</evidence>
<dbReference type="Pfam" id="PF00528">
    <property type="entry name" value="BPD_transp_1"/>
    <property type="match status" value="1"/>
</dbReference>
<keyword evidence="5 7" id="KW-1133">Transmembrane helix</keyword>
<feature type="transmembrane region" description="Helical" evidence="7">
    <location>
        <begin position="7"/>
        <end position="25"/>
    </location>
</feature>
<dbReference type="CDD" id="cd06261">
    <property type="entry name" value="TM_PBP2"/>
    <property type="match status" value="1"/>
</dbReference>
<dbReference type="PANTHER" id="PTHR43386">
    <property type="entry name" value="OLIGOPEPTIDE TRANSPORT SYSTEM PERMEASE PROTEIN APPC"/>
    <property type="match status" value="1"/>
</dbReference>
<reference evidence="9" key="1">
    <citation type="submission" date="2021-01" db="EMBL/GenBank/DDBJ databases">
        <title>Modified the classification status of verrucomicrobia.</title>
        <authorList>
            <person name="Feng X."/>
        </authorList>
    </citation>
    <scope>NUCLEOTIDE SEQUENCE</scope>
    <source>
        <strain evidence="9">KCTC 13126</strain>
    </source>
</reference>
<feature type="transmembrane region" description="Helical" evidence="7">
    <location>
        <begin position="69"/>
        <end position="89"/>
    </location>
</feature>
<feature type="transmembrane region" description="Helical" evidence="7">
    <location>
        <begin position="229"/>
        <end position="253"/>
    </location>
</feature>
<evidence type="ECO:0000256" key="1">
    <source>
        <dbReference type="ARBA" id="ARBA00004651"/>
    </source>
</evidence>
<evidence type="ECO:0000256" key="7">
    <source>
        <dbReference type="RuleBase" id="RU363032"/>
    </source>
</evidence>
<dbReference type="RefSeq" id="WP_200354957.1">
    <property type="nucleotide sequence ID" value="NZ_JAENIL010000011.1"/>
</dbReference>
<dbReference type="AlphaFoldDB" id="A0A934VKJ1"/>
<feature type="domain" description="ABC transmembrane type-1" evidence="8">
    <location>
        <begin position="65"/>
        <end position="254"/>
    </location>
</feature>
<accession>A0A934VKJ1</accession>
<proteinExistence type="inferred from homology"/>
<sequence>MNSGRWLNRGIAFCFVALLGGLLWTPHDPYGQSFFELRITGSSWAHWLGVDRLGQDYFSRIWRGAGNSILFALLGSLAVLAASSCLLFLERNGGRVLGNVIRFAVSFGIAMPAIFIGLLIVTFMERGPLALTTAIAVAGVPFAFRQLRVLWKELEGTAYVEASRAIGGSVRHLFLYSIWPNLWPQLLSLWKLVFAFALLELSALTYLGLASDPNWAELGTLLREGQKLLLKSPAFVIWPGMTLCVVLGMVRLVRAE</sequence>